<comment type="caution">
    <text evidence="2">The sequence shown here is derived from an EMBL/GenBank/DDBJ whole genome shotgun (WGS) entry which is preliminary data.</text>
</comment>
<comment type="similarity">
    <text evidence="1">Belongs to the UPF0340 family.</text>
</comment>
<accession>A0A0N0IQT8</accession>
<dbReference type="InterPro" id="IPR006340">
    <property type="entry name" value="DUF436"/>
</dbReference>
<evidence type="ECO:0000256" key="1">
    <source>
        <dbReference type="HAMAP-Rule" id="MF_00800"/>
    </source>
</evidence>
<evidence type="ECO:0000313" key="2">
    <source>
        <dbReference type="EMBL" id="KPD31586.1"/>
    </source>
</evidence>
<dbReference type="Gene3D" id="3.40.50.10360">
    <property type="entry name" value="Hypothetical protein TT1679"/>
    <property type="match status" value="1"/>
</dbReference>
<gene>
    <name evidence="2" type="ORF">AN926_06220</name>
</gene>
<reference evidence="2 3" key="1">
    <citation type="submission" date="2015-09" db="EMBL/GenBank/DDBJ databases">
        <title>Draft genome sequence of Thermus scotoductus strain K1 isolated from a geothermal spring in Nagorno-Karabakh, Armenia.</title>
        <authorList>
            <person name="Saghatelyan A."/>
            <person name="Poghosyan L."/>
            <person name="Panosyan H."/>
            <person name="Birkeland N.-K."/>
        </authorList>
    </citation>
    <scope>NUCLEOTIDE SEQUENCE [LARGE SCALE GENOMIC DNA]</scope>
    <source>
        <strain evidence="2 3">K1</strain>
    </source>
</reference>
<name>A0A0N0IQT8_THESC</name>
<dbReference type="HAMAP" id="MF_00800">
    <property type="entry name" value="UPF0340"/>
    <property type="match status" value="1"/>
</dbReference>
<dbReference type="Pfam" id="PF04260">
    <property type="entry name" value="DUF436"/>
    <property type="match status" value="1"/>
</dbReference>
<dbReference type="SUPFAM" id="SSF110710">
    <property type="entry name" value="TTHA0583/YokD-like"/>
    <property type="match status" value="1"/>
</dbReference>
<sequence>MEGIRKAAEKAILEFLDLFPMPRGSLFVLGGSTSEVLGEKVGTKPSLEVAEAILEGLLPPLLERGIWVAVQGCEHLNRALVVEREAARTYSLEEVTVFPHPKAGGSLATAAFLRFQDPVMVESLKAQAHGGMDIGGVLIGMHLRPVAVPLRLSLRRIGEAVLIAAKTRPKLVGGARAVYTREEMLRKLEEYRQKLP</sequence>
<dbReference type="NCBIfam" id="TIGR01440">
    <property type="entry name" value="TIGR01440 family protein"/>
    <property type="match status" value="1"/>
</dbReference>
<dbReference type="InterPro" id="IPR028345">
    <property type="entry name" value="Antibiotic_NAT-like"/>
</dbReference>
<protein>
    <recommendedName>
        <fullName evidence="1">UPF0340 protein AN926_06220</fullName>
    </recommendedName>
</protein>
<proteinExistence type="inferred from homology"/>
<dbReference type="AlphaFoldDB" id="A0A0N0IQT8"/>
<evidence type="ECO:0000313" key="3">
    <source>
        <dbReference type="Proteomes" id="UP000053099"/>
    </source>
</evidence>
<dbReference type="Proteomes" id="UP000053099">
    <property type="component" value="Unassembled WGS sequence"/>
</dbReference>
<dbReference type="PATRIC" id="fig|37636.3.peg.306"/>
<dbReference type="PIRSF" id="PIRSF007510">
    <property type="entry name" value="UCP007510"/>
    <property type="match status" value="1"/>
</dbReference>
<dbReference type="EMBL" id="LJJR01000014">
    <property type="protein sequence ID" value="KPD31586.1"/>
    <property type="molecule type" value="Genomic_DNA"/>
</dbReference>
<organism evidence="2 3">
    <name type="scientific">Thermus scotoductus</name>
    <dbReference type="NCBI Taxonomy" id="37636"/>
    <lineage>
        <taxon>Bacteria</taxon>
        <taxon>Thermotogati</taxon>
        <taxon>Deinococcota</taxon>
        <taxon>Deinococci</taxon>
        <taxon>Thermales</taxon>
        <taxon>Thermaceae</taxon>
        <taxon>Thermus</taxon>
    </lineage>
</organism>